<dbReference type="PRINTS" id="PR00463">
    <property type="entry name" value="EP450I"/>
</dbReference>
<keyword evidence="10" id="KW-0812">Transmembrane</keyword>
<dbReference type="PRINTS" id="PR00385">
    <property type="entry name" value="P450"/>
</dbReference>
<dbReference type="InterPro" id="IPR036396">
    <property type="entry name" value="Cyt_P450_sf"/>
</dbReference>
<comment type="caution">
    <text evidence="11">The sequence shown here is derived from an EMBL/GenBank/DDBJ whole genome shotgun (WGS) entry which is preliminary data.</text>
</comment>
<evidence type="ECO:0000313" key="12">
    <source>
        <dbReference type="Proteomes" id="UP000288859"/>
    </source>
</evidence>
<accession>A0A438N6W6</accession>
<organism evidence="11 12">
    <name type="scientific">Exophiala mesophila</name>
    <name type="common">Black yeast-like fungus</name>
    <dbReference type="NCBI Taxonomy" id="212818"/>
    <lineage>
        <taxon>Eukaryota</taxon>
        <taxon>Fungi</taxon>
        <taxon>Dikarya</taxon>
        <taxon>Ascomycota</taxon>
        <taxon>Pezizomycotina</taxon>
        <taxon>Eurotiomycetes</taxon>
        <taxon>Chaetothyriomycetidae</taxon>
        <taxon>Chaetothyriales</taxon>
        <taxon>Herpotrichiellaceae</taxon>
        <taxon>Exophiala</taxon>
    </lineage>
</organism>
<dbReference type="GO" id="GO:0004497">
    <property type="term" value="F:monooxygenase activity"/>
    <property type="evidence" value="ECO:0007669"/>
    <property type="project" value="UniProtKB-KW"/>
</dbReference>
<keyword evidence="10" id="KW-1133">Transmembrane helix</keyword>
<feature type="transmembrane region" description="Helical" evidence="10">
    <location>
        <begin position="25"/>
        <end position="46"/>
    </location>
</feature>
<evidence type="ECO:0000256" key="8">
    <source>
        <dbReference type="PIRSR" id="PIRSR602401-1"/>
    </source>
</evidence>
<evidence type="ECO:0000256" key="9">
    <source>
        <dbReference type="RuleBase" id="RU000461"/>
    </source>
</evidence>
<dbReference type="GO" id="GO:0016705">
    <property type="term" value="F:oxidoreductase activity, acting on paired donors, with incorporation or reduction of molecular oxygen"/>
    <property type="evidence" value="ECO:0007669"/>
    <property type="project" value="InterPro"/>
</dbReference>
<proteinExistence type="inferred from homology"/>
<dbReference type="OrthoDB" id="1470350at2759"/>
<evidence type="ECO:0000256" key="2">
    <source>
        <dbReference type="ARBA" id="ARBA00010617"/>
    </source>
</evidence>
<keyword evidence="5 9" id="KW-0560">Oxidoreductase</keyword>
<evidence type="ECO:0000256" key="6">
    <source>
        <dbReference type="ARBA" id="ARBA00023004"/>
    </source>
</evidence>
<evidence type="ECO:0000313" key="11">
    <source>
        <dbReference type="EMBL" id="RVX71482.1"/>
    </source>
</evidence>
<dbReference type="EMBL" id="NAJM01000017">
    <property type="protein sequence ID" value="RVX71482.1"/>
    <property type="molecule type" value="Genomic_DNA"/>
</dbReference>
<name>A0A438N6W6_EXOME</name>
<dbReference type="PANTHER" id="PTHR24305">
    <property type="entry name" value="CYTOCHROME P450"/>
    <property type="match status" value="1"/>
</dbReference>
<dbReference type="CDD" id="cd11061">
    <property type="entry name" value="CYP67-like"/>
    <property type="match status" value="1"/>
</dbReference>
<dbReference type="GO" id="GO:0020037">
    <property type="term" value="F:heme binding"/>
    <property type="evidence" value="ECO:0007669"/>
    <property type="project" value="InterPro"/>
</dbReference>
<dbReference type="SUPFAM" id="SSF48264">
    <property type="entry name" value="Cytochrome P450"/>
    <property type="match status" value="1"/>
</dbReference>
<dbReference type="InterPro" id="IPR017972">
    <property type="entry name" value="Cyt_P450_CS"/>
</dbReference>
<keyword evidence="6 8" id="KW-0408">Iron</keyword>
<keyword evidence="7 9" id="KW-0503">Monooxygenase</keyword>
<dbReference type="VEuPathDB" id="FungiDB:PV10_01593"/>
<keyword evidence="3 8" id="KW-0349">Heme</keyword>
<evidence type="ECO:0000256" key="3">
    <source>
        <dbReference type="ARBA" id="ARBA00022617"/>
    </source>
</evidence>
<sequence length="531" mass="60013">MASWVVSKVSTSGLVDHVVSNPKQLAITALTAIFGYVVVICIYRVYFHPLAKYPGPFFAKVTSLYDFYQAWSEHRAHNVLALHRKYGPIVRYAPSKLAFSEPQAWNDIYAYKANVRKSDLFAASQTSTETDTFSELYKEPALKKRKVLSYGFSENSLRSFEAYMLDQINIFCHQLVSPSTEKVKDMSLWFNYLSYDIMGELVFGKGFGMLTDPSLRYILDLIDSTVFSYLLGGIIPWLHKSGIMTLLQPRMYADRMKFVAESTKRIVERIQLGPKAVGVNNRKDFFHHLLNGVDENGNPLSTERLGAEGVLLILAGSDTSSASLAGTLFYLMQQPTCLKRLREELDSTFASIDDIRLGNPLTGCVYLRACVDEALRMASAGPGISERTVLKGGTVVDGEFFPEGTTMGAGGWASSYNQKYIRDCDRFWPERHIPGEVMSQEEIQLARSAYWPFGMGARKCVGMKVALNELHLTIARMVYLFEFTPAKPEEFKKNFEILDHQNPKKYGPYVTFSLRQGRKLPDMKPTELQEE</sequence>
<dbReference type="Proteomes" id="UP000288859">
    <property type="component" value="Unassembled WGS sequence"/>
</dbReference>
<dbReference type="PANTHER" id="PTHR24305:SF237">
    <property type="entry name" value="CYTOCHROME P450 MONOOXYGENASE ATNE-RELATED"/>
    <property type="match status" value="1"/>
</dbReference>
<evidence type="ECO:0000256" key="1">
    <source>
        <dbReference type="ARBA" id="ARBA00001971"/>
    </source>
</evidence>
<dbReference type="PROSITE" id="PS00086">
    <property type="entry name" value="CYTOCHROME_P450"/>
    <property type="match status" value="1"/>
</dbReference>
<evidence type="ECO:0000256" key="7">
    <source>
        <dbReference type="ARBA" id="ARBA00023033"/>
    </source>
</evidence>
<evidence type="ECO:0000256" key="10">
    <source>
        <dbReference type="SAM" id="Phobius"/>
    </source>
</evidence>
<comment type="cofactor">
    <cofactor evidence="1 8">
        <name>heme</name>
        <dbReference type="ChEBI" id="CHEBI:30413"/>
    </cofactor>
</comment>
<dbReference type="InterPro" id="IPR050121">
    <property type="entry name" value="Cytochrome_P450_monoxygenase"/>
</dbReference>
<keyword evidence="10" id="KW-0472">Membrane</keyword>
<dbReference type="InterPro" id="IPR002401">
    <property type="entry name" value="Cyt_P450_E_grp-I"/>
</dbReference>
<feature type="binding site" description="axial binding residue" evidence="8">
    <location>
        <position position="460"/>
    </location>
    <ligand>
        <name>heme</name>
        <dbReference type="ChEBI" id="CHEBI:30413"/>
    </ligand>
    <ligandPart>
        <name>Fe</name>
        <dbReference type="ChEBI" id="CHEBI:18248"/>
    </ligandPart>
</feature>
<reference evidence="11 12" key="1">
    <citation type="submission" date="2017-03" db="EMBL/GenBank/DDBJ databases">
        <title>Genomes of endolithic fungi from Antarctica.</title>
        <authorList>
            <person name="Coleine C."/>
            <person name="Masonjones S."/>
            <person name="Stajich J.E."/>
        </authorList>
    </citation>
    <scope>NUCLEOTIDE SEQUENCE [LARGE SCALE GENOMIC DNA]</scope>
    <source>
        <strain evidence="11 12">CCFEE 6314</strain>
    </source>
</reference>
<dbReference type="Pfam" id="PF00067">
    <property type="entry name" value="p450"/>
    <property type="match status" value="1"/>
</dbReference>
<protein>
    <submittedName>
        <fullName evidence="11">Uncharacterized protein</fullName>
    </submittedName>
</protein>
<comment type="similarity">
    <text evidence="2 9">Belongs to the cytochrome P450 family.</text>
</comment>
<evidence type="ECO:0000256" key="5">
    <source>
        <dbReference type="ARBA" id="ARBA00023002"/>
    </source>
</evidence>
<dbReference type="GO" id="GO:0005506">
    <property type="term" value="F:iron ion binding"/>
    <property type="evidence" value="ECO:0007669"/>
    <property type="project" value="InterPro"/>
</dbReference>
<dbReference type="Gene3D" id="1.10.630.10">
    <property type="entry name" value="Cytochrome P450"/>
    <property type="match status" value="1"/>
</dbReference>
<gene>
    <name evidence="11" type="ORF">B0A52_05054</name>
</gene>
<dbReference type="AlphaFoldDB" id="A0A438N6W6"/>
<dbReference type="InterPro" id="IPR001128">
    <property type="entry name" value="Cyt_P450"/>
</dbReference>
<keyword evidence="4 8" id="KW-0479">Metal-binding</keyword>
<feature type="transmembrane region" description="Helical" evidence="10">
    <location>
        <begin position="217"/>
        <end position="238"/>
    </location>
</feature>
<evidence type="ECO:0000256" key="4">
    <source>
        <dbReference type="ARBA" id="ARBA00022723"/>
    </source>
</evidence>